<protein>
    <submittedName>
        <fullName evidence="5">Aldedh domain-containing protein</fullName>
    </submittedName>
</protein>
<keyword evidence="4" id="KW-1185">Reference proteome</keyword>
<evidence type="ECO:0000313" key="4">
    <source>
        <dbReference type="Proteomes" id="UP000492821"/>
    </source>
</evidence>
<reference evidence="4" key="1">
    <citation type="journal article" date="2013" name="Genetics">
        <title>The draft genome and transcriptome of Panagrellus redivivus are shaped by the harsh demands of a free-living lifestyle.</title>
        <authorList>
            <person name="Srinivasan J."/>
            <person name="Dillman A.R."/>
            <person name="Macchietto M.G."/>
            <person name="Heikkinen L."/>
            <person name="Lakso M."/>
            <person name="Fracchia K.M."/>
            <person name="Antoshechkin I."/>
            <person name="Mortazavi A."/>
            <person name="Wong G."/>
            <person name="Sternberg P.W."/>
        </authorList>
    </citation>
    <scope>NUCLEOTIDE SEQUENCE [LARGE SCALE GENOMIC DNA]</scope>
    <source>
        <strain evidence="4">MT8872</strain>
    </source>
</reference>
<dbReference type="InterPro" id="IPR016163">
    <property type="entry name" value="Ald_DH_C"/>
</dbReference>
<dbReference type="SUPFAM" id="SSF53720">
    <property type="entry name" value="ALDH-like"/>
    <property type="match status" value="1"/>
</dbReference>
<evidence type="ECO:0000313" key="5">
    <source>
        <dbReference type="WBParaSite" id="Pan_g12615.t1"/>
    </source>
</evidence>
<feature type="domain" description="Aldehyde dehydrogenase" evidence="3">
    <location>
        <begin position="27"/>
        <end position="484"/>
    </location>
</feature>
<sequence length="496" mass="52750">MSKFTVSKQAARVLNFVGGKRISLATNNNTFKVYEPRSGEVLTEVEAARRSDVETALQAAHKAQTHWASIPPPERGVVLRRAAELIRENVDDISYWEVIDNGKPIEEAKADVLSCAETFDYFSAVDLNGEHIPLSDADKRLAYTRREPLGVVGAIGAWNYPIQTATWKIAPAIACGNAIIYKPSPLTPVTAVILAELLQSAGVPDGLVNVLQGGGLTGGSICQARGINKVTFTGSVSTGKLIAQGAAADYVKPVTLELGGKSSCIIFEDCDIDMAVSGAMMANFYSQGQVCSNASKVLVHRSILEPFTKSLIEHTAKMPIGDPLNPKTRIGATVSAEHLAKVNGFTASAVAEGAKLLHGGQKASVPDFPNGYYLEPAVLTGITPKMTVYGEEIFGAVLLIIPFDTDDEALGIANDTCFGLAAGIFTNNLARAHTFINKLHAGNVYVNTYNDVSPAVPFGGYGQSGYGRENGKAAVEHYSQIKSVFINASGKLDNPF</sequence>
<name>A0A7E4UTC3_PANRE</name>
<dbReference type="InterPro" id="IPR016161">
    <property type="entry name" value="Ald_DH/histidinol_DH"/>
</dbReference>
<dbReference type="Pfam" id="PF00171">
    <property type="entry name" value="Aldedh"/>
    <property type="match status" value="1"/>
</dbReference>
<dbReference type="InterPro" id="IPR016160">
    <property type="entry name" value="Ald_DH_CS_CYS"/>
</dbReference>
<evidence type="ECO:0000256" key="2">
    <source>
        <dbReference type="ARBA" id="ARBA00023002"/>
    </source>
</evidence>
<dbReference type="Gene3D" id="3.40.605.10">
    <property type="entry name" value="Aldehyde Dehydrogenase, Chain A, domain 1"/>
    <property type="match status" value="1"/>
</dbReference>
<accession>A0A7E4UTC3</accession>
<dbReference type="WBParaSite" id="Pan_g12615.t1">
    <property type="protein sequence ID" value="Pan_g12615.t1"/>
    <property type="gene ID" value="Pan_g12615"/>
</dbReference>
<keyword evidence="2" id="KW-0560">Oxidoreductase</keyword>
<dbReference type="PROSITE" id="PS00070">
    <property type="entry name" value="ALDEHYDE_DEHYDR_CYS"/>
    <property type="match status" value="1"/>
</dbReference>
<organism evidence="4 5">
    <name type="scientific">Panagrellus redivivus</name>
    <name type="common">Microworm</name>
    <dbReference type="NCBI Taxonomy" id="6233"/>
    <lineage>
        <taxon>Eukaryota</taxon>
        <taxon>Metazoa</taxon>
        <taxon>Ecdysozoa</taxon>
        <taxon>Nematoda</taxon>
        <taxon>Chromadorea</taxon>
        <taxon>Rhabditida</taxon>
        <taxon>Tylenchina</taxon>
        <taxon>Panagrolaimomorpha</taxon>
        <taxon>Panagrolaimoidea</taxon>
        <taxon>Panagrolaimidae</taxon>
        <taxon>Panagrellus</taxon>
    </lineage>
</organism>
<proteinExistence type="inferred from homology"/>
<dbReference type="AlphaFoldDB" id="A0A7E4UTC3"/>
<evidence type="ECO:0000256" key="1">
    <source>
        <dbReference type="ARBA" id="ARBA00009986"/>
    </source>
</evidence>
<dbReference type="FunFam" id="3.40.309.10:FF:000012">
    <property type="entry name" value="Betaine aldehyde dehydrogenase"/>
    <property type="match status" value="1"/>
</dbReference>
<evidence type="ECO:0000259" key="3">
    <source>
        <dbReference type="Pfam" id="PF00171"/>
    </source>
</evidence>
<dbReference type="PANTHER" id="PTHR11699">
    <property type="entry name" value="ALDEHYDE DEHYDROGENASE-RELATED"/>
    <property type="match status" value="1"/>
</dbReference>
<dbReference type="Gene3D" id="3.40.309.10">
    <property type="entry name" value="Aldehyde Dehydrogenase, Chain A, domain 2"/>
    <property type="match status" value="1"/>
</dbReference>
<dbReference type="Proteomes" id="UP000492821">
    <property type="component" value="Unassembled WGS sequence"/>
</dbReference>
<dbReference type="GO" id="GO:0016620">
    <property type="term" value="F:oxidoreductase activity, acting on the aldehyde or oxo group of donors, NAD or NADP as acceptor"/>
    <property type="evidence" value="ECO:0007669"/>
    <property type="project" value="InterPro"/>
</dbReference>
<reference evidence="5" key="2">
    <citation type="submission" date="2020-10" db="UniProtKB">
        <authorList>
            <consortium name="WormBaseParasite"/>
        </authorList>
    </citation>
    <scope>IDENTIFICATION</scope>
</reference>
<comment type="similarity">
    <text evidence="1">Belongs to the aldehyde dehydrogenase family.</text>
</comment>
<dbReference type="FunFam" id="3.40.605.10:FF:000007">
    <property type="entry name" value="NAD/NADP-dependent betaine aldehyde dehydrogenase"/>
    <property type="match status" value="1"/>
</dbReference>
<dbReference type="InterPro" id="IPR015590">
    <property type="entry name" value="Aldehyde_DH_dom"/>
</dbReference>
<dbReference type="InterPro" id="IPR016162">
    <property type="entry name" value="Ald_DH_N"/>
</dbReference>